<dbReference type="PANTHER" id="PTHR11576:SF2">
    <property type="entry name" value="ZONA PELLUCIDA SPERM-BINDING PROTEIN 3"/>
    <property type="match status" value="1"/>
</dbReference>
<dbReference type="FunFam" id="2.60.40.4100:FF:000002">
    <property type="entry name" value="Zona pellucida sperm-binding protein 3"/>
    <property type="match status" value="1"/>
</dbReference>
<evidence type="ECO:0000313" key="17">
    <source>
        <dbReference type="Proteomes" id="UP000264820"/>
    </source>
</evidence>
<evidence type="ECO:0000256" key="5">
    <source>
        <dbReference type="ARBA" id="ARBA00022525"/>
    </source>
</evidence>
<dbReference type="InterPro" id="IPR042235">
    <property type="entry name" value="ZP-C_dom"/>
</dbReference>
<dbReference type="InterPro" id="IPR048290">
    <property type="entry name" value="ZP_chr"/>
</dbReference>
<dbReference type="GeneID" id="109526981"/>
<feature type="domain" description="ZP" evidence="15">
    <location>
        <begin position="84"/>
        <end position="342"/>
    </location>
</feature>
<comment type="subcellular location">
    <subcellularLocation>
        <location evidence="1">Secreted</location>
        <location evidence="1">Extracellular space</location>
        <location evidence="1">Extracellular matrix</location>
    </subcellularLocation>
    <subcellularLocation>
        <location evidence="14">Zona pellucida</location>
    </subcellularLocation>
    <subcellularLocation>
        <location evidence="14">Cell membrane</location>
        <topology evidence="14">Single-pass type I membrane protein</topology>
    </subcellularLocation>
</comment>
<evidence type="ECO:0000256" key="13">
    <source>
        <dbReference type="ARBA" id="ARBA00023180"/>
    </source>
</evidence>
<keyword evidence="9 14" id="KW-0732">Signal</keyword>
<keyword evidence="8 14" id="KW-0812">Transmembrane</keyword>
<reference evidence="16" key="2">
    <citation type="submission" date="2025-09" db="UniProtKB">
        <authorList>
            <consortium name="Ensembl"/>
        </authorList>
    </citation>
    <scope>IDENTIFICATION</scope>
</reference>
<dbReference type="InterPro" id="IPR001507">
    <property type="entry name" value="ZP_dom"/>
</dbReference>
<comment type="similarity">
    <text evidence="2 14">Belongs to the ZP domain family. ZPC subfamily.</text>
</comment>
<dbReference type="AlphaFoldDB" id="A0A3Q3DTQ0"/>
<dbReference type="GO" id="GO:0035803">
    <property type="term" value="P:egg coat formation"/>
    <property type="evidence" value="ECO:0007669"/>
    <property type="project" value="UniProtKB-UniRule"/>
</dbReference>
<dbReference type="PROSITE" id="PS51034">
    <property type="entry name" value="ZP_2"/>
    <property type="match status" value="1"/>
</dbReference>
<evidence type="ECO:0000256" key="12">
    <source>
        <dbReference type="ARBA" id="ARBA00023157"/>
    </source>
</evidence>
<keyword evidence="17" id="KW-1185">Reference proteome</keyword>
<comment type="PTM">
    <text evidence="14">Proteolytically cleaved before the transmembrane segment to yield the secreted ectodomain incorporated in the zona pellucida.</text>
</comment>
<evidence type="ECO:0000259" key="15">
    <source>
        <dbReference type="PROSITE" id="PS51034"/>
    </source>
</evidence>
<accession>A0A3Q3DTQ0</accession>
<dbReference type="OrthoDB" id="8880842at2759"/>
<comment type="domain">
    <text evidence="14">The ZP domain is involved in the polymerization of the ZP proteins to form the zona pellucida.</text>
</comment>
<evidence type="ECO:0000256" key="2">
    <source>
        <dbReference type="ARBA" id="ARBA00006735"/>
    </source>
</evidence>
<keyword evidence="13" id="KW-0325">Glycoprotein</keyword>
<evidence type="ECO:0000256" key="9">
    <source>
        <dbReference type="ARBA" id="ARBA00022729"/>
    </source>
</evidence>
<proteinExistence type="inferred from homology"/>
<dbReference type="PANTHER" id="PTHR11576">
    <property type="entry name" value="ZONA PELLUCIDA SPERM-BINDING PROTEIN 3"/>
    <property type="match status" value="1"/>
</dbReference>
<keyword evidence="6 14" id="KW-0272">Extracellular matrix</keyword>
<keyword evidence="10 14" id="KW-1133">Transmembrane helix</keyword>
<dbReference type="PRINTS" id="PR00023">
    <property type="entry name" value="ZPELLUCIDA"/>
</dbReference>
<comment type="function">
    <text evidence="14">Component of the zona pellucida, an extracellular matrix surrounding oocytes which mediates sperm binding, induction of the acrosome reaction and prevents post-fertilization polyspermy. The zona pellucida is composed of 3 to 4 glycoproteins, ZP1, ZP2, ZP3, and ZP4. ZP3 is essential for sperm binding and zona matrix formation.</text>
</comment>
<evidence type="ECO:0000256" key="3">
    <source>
        <dbReference type="ARBA" id="ARBA00017980"/>
    </source>
</evidence>
<dbReference type="GO" id="GO:0007339">
    <property type="term" value="P:binding of sperm to zona pellucida"/>
    <property type="evidence" value="ECO:0007669"/>
    <property type="project" value="UniProtKB-UniRule"/>
</dbReference>
<dbReference type="GO" id="GO:2000344">
    <property type="term" value="P:positive regulation of acrosome reaction"/>
    <property type="evidence" value="ECO:0007669"/>
    <property type="project" value="UniProtKB-UniRule"/>
</dbReference>
<evidence type="ECO:0000256" key="4">
    <source>
        <dbReference type="ARBA" id="ARBA00022475"/>
    </source>
</evidence>
<dbReference type="Proteomes" id="UP000264820">
    <property type="component" value="Unplaced"/>
</dbReference>
<evidence type="ECO:0000256" key="8">
    <source>
        <dbReference type="ARBA" id="ARBA00022692"/>
    </source>
</evidence>
<keyword evidence="4 14" id="KW-1003">Cell membrane</keyword>
<dbReference type="GO" id="GO:0035805">
    <property type="term" value="C:egg coat"/>
    <property type="evidence" value="ECO:0007669"/>
    <property type="project" value="UniProtKB-SubCell"/>
</dbReference>
<protein>
    <recommendedName>
        <fullName evidence="3 14">Zona pellucida sperm-binding protein 3</fullName>
    </recommendedName>
</protein>
<dbReference type="GO" id="GO:0005886">
    <property type="term" value="C:plasma membrane"/>
    <property type="evidence" value="ECO:0007669"/>
    <property type="project" value="UniProtKB-SubCell"/>
</dbReference>
<evidence type="ECO:0000256" key="10">
    <source>
        <dbReference type="ARBA" id="ARBA00022989"/>
    </source>
</evidence>
<dbReference type="SMART" id="SM00241">
    <property type="entry name" value="ZP"/>
    <property type="match status" value="1"/>
</dbReference>
<dbReference type="Pfam" id="PF00100">
    <property type="entry name" value="Zona_pellucida"/>
    <property type="match status" value="1"/>
</dbReference>
<dbReference type="InterPro" id="IPR055356">
    <property type="entry name" value="ZP-N"/>
</dbReference>
<dbReference type="Pfam" id="PF23344">
    <property type="entry name" value="ZP-N"/>
    <property type="match status" value="1"/>
</dbReference>
<keyword evidence="11 14" id="KW-0472">Membrane</keyword>
<dbReference type="Gene3D" id="2.60.40.4100">
    <property type="entry name" value="Zona pellucida, ZP-C domain"/>
    <property type="match status" value="1"/>
</dbReference>
<evidence type="ECO:0000313" key="16">
    <source>
        <dbReference type="Ensembl" id="ENSHCOP00000020275.1"/>
    </source>
</evidence>
<name>A0A3Q3DTQ0_HIPCM</name>
<dbReference type="Gene3D" id="2.60.40.3210">
    <property type="entry name" value="Zona pellucida, ZP-N domain"/>
    <property type="match status" value="1"/>
</dbReference>
<keyword evidence="7 14" id="KW-0165">Cleavage on pair of basic residues</keyword>
<evidence type="ECO:0000256" key="1">
    <source>
        <dbReference type="ARBA" id="ARBA00004498"/>
    </source>
</evidence>
<dbReference type="GO" id="GO:0032190">
    <property type="term" value="F:acrosin binding"/>
    <property type="evidence" value="ECO:0007669"/>
    <property type="project" value="TreeGrafter"/>
</dbReference>
<dbReference type="RefSeq" id="XP_019744137.1">
    <property type="nucleotide sequence ID" value="XM_019888578.1"/>
</dbReference>
<reference evidence="16" key="1">
    <citation type="submission" date="2025-08" db="UniProtKB">
        <authorList>
            <consortium name="Ensembl"/>
        </authorList>
    </citation>
    <scope>IDENTIFICATION</scope>
</reference>
<dbReference type="InterPro" id="IPR055355">
    <property type="entry name" value="ZP-C"/>
</dbReference>
<dbReference type="FunFam" id="2.60.40.3210:FF:000001">
    <property type="entry name" value="Zona pellucida sperm-binding protein 3"/>
    <property type="match status" value="1"/>
</dbReference>
<evidence type="ECO:0000256" key="7">
    <source>
        <dbReference type="ARBA" id="ARBA00022685"/>
    </source>
</evidence>
<dbReference type="GO" id="GO:0035804">
    <property type="term" value="F:structural constituent of egg coat"/>
    <property type="evidence" value="ECO:0007669"/>
    <property type="project" value="UniProtKB-UniRule"/>
</dbReference>
<feature type="transmembrane region" description="Helical" evidence="14">
    <location>
        <begin position="12"/>
        <end position="35"/>
    </location>
</feature>
<keyword evidence="12 14" id="KW-1015">Disulfide bond</keyword>
<organism evidence="16 17">
    <name type="scientific">Hippocampus comes</name>
    <name type="common">Tiger tail seahorse</name>
    <dbReference type="NCBI Taxonomy" id="109280"/>
    <lineage>
        <taxon>Eukaryota</taxon>
        <taxon>Metazoa</taxon>
        <taxon>Chordata</taxon>
        <taxon>Craniata</taxon>
        <taxon>Vertebrata</taxon>
        <taxon>Euteleostomi</taxon>
        <taxon>Actinopterygii</taxon>
        <taxon>Neopterygii</taxon>
        <taxon>Teleostei</taxon>
        <taxon>Neoteleostei</taxon>
        <taxon>Acanthomorphata</taxon>
        <taxon>Syngnathiaria</taxon>
        <taxon>Syngnathiformes</taxon>
        <taxon>Syngnathoidei</taxon>
        <taxon>Syngnathidae</taxon>
        <taxon>Hippocampus</taxon>
    </lineage>
</organism>
<evidence type="ECO:0000256" key="11">
    <source>
        <dbReference type="ARBA" id="ARBA00023136"/>
    </source>
</evidence>
<dbReference type="GeneTree" id="ENSGT01030000234567"/>
<dbReference type="STRING" id="109280.ENSHCOP00000020275"/>
<evidence type="ECO:0000256" key="6">
    <source>
        <dbReference type="ARBA" id="ARBA00022530"/>
    </source>
</evidence>
<dbReference type="KEGG" id="hcq:109526981"/>
<sequence>MLVQLTGEWSMLACVCLNMLVMNTMLVYFCFSLFLPMSLAIRTLKDGPMIDKDGREYKSPVVIVDSEDGSEIQTDVFSPPVRVTCTPTLMIIQVKADVYGSVVSPDGIFLGGVEYSGFRQCQAQRADDSEVVIKAGLQHCGTQLSVSDDSLIYSNQLTFSPAPHHGITRQTQMVVPVSCHYKKTHIVSSQARLPLQFVAASPKTSPFSLRLMSENWTRLRLSNVFYLGDVLNLEASYTNYGPEQRRLFIDSCVATLSPEAASVPRYFLIENNGCLADSKQRGSRARFLSRVRPDLLQLQLDAFLFNGDERNTLFLTCRLKATSEMRRSNTAHKACTYMHSRWENIDGSPDVCRCCDTTCTQYSYKHLKPPGAKMCDVIVLGPLVILPKNVGKQQECVVALHSHRGQAVPQPTNFSRWGYSCMTEVEESLALHGMQVSYVKFCSWINLHKYSVINCYSIVVIRAFVMALFS</sequence>
<keyword evidence="5 14" id="KW-0964">Secreted</keyword>
<dbReference type="Ensembl" id="ENSHCOT00000006654.1">
    <property type="protein sequence ID" value="ENSHCOP00000020275.1"/>
    <property type="gene ID" value="ENSHCOG00000006159.1"/>
</dbReference>
<evidence type="ECO:0000256" key="14">
    <source>
        <dbReference type="RuleBase" id="RU367066"/>
    </source>
</evidence>
<dbReference type="OMA" id="WENIDGS"/>